<dbReference type="AlphaFoldDB" id="A0A0F3MFX6"/>
<keyword evidence="4" id="KW-1185">Reference proteome</keyword>
<evidence type="ECO:0000259" key="2">
    <source>
        <dbReference type="Pfam" id="PF07916"/>
    </source>
</evidence>
<proteinExistence type="predicted"/>
<comment type="caution">
    <text evidence="3">The sequence shown here is derived from an EMBL/GenBank/DDBJ whole genome shotgun (WGS) entry which is preliminary data.</text>
</comment>
<keyword evidence="1" id="KW-1133">Transmembrane helix</keyword>
<evidence type="ECO:0000313" key="4">
    <source>
        <dbReference type="Proteomes" id="UP000033616"/>
    </source>
</evidence>
<dbReference type="Pfam" id="PF07916">
    <property type="entry name" value="TraG_N"/>
    <property type="match status" value="1"/>
</dbReference>
<reference evidence="3 4" key="1">
    <citation type="submission" date="2015-02" db="EMBL/GenBank/DDBJ databases">
        <title>Genome Sequencing of Rickettsiales.</title>
        <authorList>
            <person name="Daugherty S.C."/>
            <person name="Su Q."/>
            <person name="Abolude K."/>
            <person name="Beier-Sexton M."/>
            <person name="Carlyon J.A."/>
            <person name="Carter R."/>
            <person name="Day N.P."/>
            <person name="Dumler S.J."/>
            <person name="Dyachenko V."/>
            <person name="Godinez A."/>
            <person name="Kurtti T.J."/>
            <person name="Lichay M."/>
            <person name="Mullins K.E."/>
            <person name="Ott S."/>
            <person name="Pappas-Brown V."/>
            <person name="Paris D.H."/>
            <person name="Patel P."/>
            <person name="Richards A.L."/>
            <person name="Sadzewicz L."/>
            <person name="Sears K."/>
            <person name="Seidman D."/>
            <person name="Sengamalay N."/>
            <person name="Stenos J."/>
            <person name="Tallon L.J."/>
            <person name="Vincent G."/>
            <person name="Fraser C.M."/>
            <person name="Munderloh U."/>
            <person name="Dunning-Hotopp J.C."/>
        </authorList>
    </citation>
    <scope>NUCLEOTIDE SEQUENCE [LARGE SCALE GENOMIC DNA]</scope>
    <source>
        <strain evidence="3 4">Fuller</strain>
    </source>
</reference>
<protein>
    <submittedName>
        <fullName evidence="3">Putative traG protein</fullName>
    </submittedName>
</protein>
<dbReference type="InterPro" id="IPR012931">
    <property type="entry name" value="TraG_N_Proteobacteria"/>
</dbReference>
<dbReference type="EMBL" id="LANP01000039">
    <property type="protein sequence ID" value="KJV54663.1"/>
    <property type="molecule type" value="Genomic_DNA"/>
</dbReference>
<evidence type="ECO:0000256" key="1">
    <source>
        <dbReference type="SAM" id="Phobius"/>
    </source>
</evidence>
<name>A0A0F3MFX6_9RICK</name>
<dbReference type="Proteomes" id="UP000033616">
    <property type="component" value="Unassembled WGS sequence"/>
</dbReference>
<organism evidence="3 4">
    <name type="scientific">Orientia chuto str. Dubai</name>
    <dbReference type="NCBI Taxonomy" id="1359168"/>
    <lineage>
        <taxon>Bacteria</taxon>
        <taxon>Pseudomonadati</taxon>
        <taxon>Pseudomonadota</taxon>
        <taxon>Alphaproteobacteria</taxon>
        <taxon>Rickettsiales</taxon>
        <taxon>Rickettsiaceae</taxon>
        <taxon>Rickettsieae</taxon>
        <taxon>Orientia</taxon>
    </lineage>
</organism>
<feature type="transmembrane region" description="Helical" evidence="1">
    <location>
        <begin position="36"/>
        <end position="62"/>
    </location>
</feature>
<feature type="transmembrane region" description="Helical" evidence="1">
    <location>
        <begin position="6"/>
        <end position="24"/>
    </location>
</feature>
<accession>A0A0F3MFX6</accession>
<keyword evidence="1" id="KW-0812">Transmembrane</keyword>
<keyword evidence="1" id="KW-0472">Membrane</keyword>
<gene>
    <name evidence="3" type="ORF">OCHUTO_1104</name>
</gene>
<feature type="transmembrane region" description="Helical" evidence="1">
    <location>
        <begin position="82"/>
        <end position="108"/>
    </location>
</feature>
<sequence>MMPILHSVFFAVVISMIFIVFPMSMLPGGYNILKTWVMLIIWVASWPVFFTIIHCLGMISLANKSGALGGSYGLNILSQGSFAEMILHSYATFQMLLASIPMISWAVLKACAHATANLAGQFSPIPVASSLGSNVVDINFDNYNIGNRTIAQQNFAPYVNLSPETMGDGGIIVTTTAYGSI</sequence>
<dbReference type="PATRIC" id="fig|1359168.3.peg.969"/>
<feature type="domain" description="TraG N-terminal Proteobacteria" evidence="2">
    <location>
        <begin position="2"/>
        <end position="124"/>
    </location>
</feature>
<evidence type="ECO:0000313" key="3">
    <source>
        <dbReference type="EMBL" id="KJV54663.1"/>
    </source>
</evidence>